<evidence type="ECO:0008006" key="5">
    <source>
        <dbReference type="Google" id="ProtNLM"/>
    </source>
</evidence>
<dbReference type="EMBL" id="BNJQ01000017">
    <property type="protein sequence ID" value="GHP07565.1"/>
    <property type="molecule type" value="Genomic_DNA"/>
</dbReference>
<proteinExistence type="inferred from homology"/>
<dbReference type="GO" id="GO:0003677">
    <property type="term" value="F:DNA binding"/>
    <property type="evidence" value="ECO:0007669"/>
    <property type="project" value="InterPro"/>
</dbReference>
<reference evidence="3" key="1">
    <citation type="submission" date="2020-10" db="EMBL/GenBank/DDBJ databases">
        <title>Unveiling of a novel bifunctional photoreceptor, Dualchrome1, isolated from a cosmopolitan green alga.</title>
        <authorList>
            <person name="Suzuki S."/>
            <person name="Kawachi M."/>
        </authorList>
    </citation>
    <scope>NUCLEOTIDE SEQUENCE</scope>
    <source>
        <strain evidence="3">NIES 2893</strain>
    </source>
</reference>
<dbReference type="Proteomes" id="UP000660262">
    <property type="component" value="Unassembled WGS sequence"/>
</dbReference>
<feature type="region of interest" description="Disordered" evidence="2">
    <location>
        <begin position="1"/>
        <end position="59"/>
    </location>
</feature>
<accession>A0A830HLS0</accession>
<keyword evidence="4" id="KW-1185">Reference proteome</keyword>
<name>A0A830HLS0_9CHLO</name>
<dbReference type="InterPro" id="IPR036883">
    <property type="entry name" value="PDCD5-like_sf"/>
</dbReference>
<evidence type="ECO:0000313" key="3">
    <source>
        <dbReference type="EMBL" id="GHP07565.1"/>
    </source>
</evidence>
<dbReference type="Pfam" id="PF01984">
    <property type="entry name" value="dsDNA_bind"/>
    <property type="match status" value="1"/>
</dbReference>
<feature type="compositionally biased region" description="Basic and acidic residues" evidence="2">
    <location>
        <begin position="49"/>
        <end position="59"/>
    </location>
</feature>
<sequence>MDPMSDPQLEAIRQARMQQLQAGGGGGGGGGGGMSGGGGAGGTQEDEAEKQREMEQKRQDMLARCMQPAARERLHRVALVKPEKARGVEQMILMMASKGQLMEQVSEERLIQLLESISQREGSASVTITRKRVNVMDDDW</sequence>
<dbReference type="SUPFAM" id="SSF46950">
    <property type="entry name" value="Double-stranded DNA-binding domain"/>
    <property type="match status" value="1"/>
</dbReference>
<protein>
    <recommendedName>
        <fullName evidence="5">Programmed cell death protein 5</fullName>
    </recommendedName>
</protein>
<dbReference type="PIRSF" id="PIRSF015730">
    <property type="entry name" value="TFAR19"/>
    <property type="match status" value="1"/>
</dbReference>
<feature type="compositionally biased region" description="Gly residues" evidence="2">
    <location>
        <begin position="22"/>
        <end position="42"/>
    </location>
</feature>
<dbReference type="GO" id="GO:0005634">
    <property type="term" value="C:nucleus"/>
    <property type="evidence" value="ECO:0007669"/>
    <property type="project" value="TreeGrafter"/>
</dbReference>
<dbReference type="AlphaFoldDB" id="A0A830HLS0"/>
<dbReference type="PANTHER" id="PTHR10840:SF0">
    <property type="entry name" value="PROGRAMMED CELL DEATH PROTEIN 5"/>
    <property type="match status" value="1"/>
</dbReference>
<evidence type="ECO:0000256" key="2">
    <source>
        <dbReference type="SAM" id="MobiDB-lite"/>
    </source>
</evidence>
<comment type="similarity">
    <text evidence="1">Belongs to the PDCD5 family.</text>
</comment>
<organism evidence="3 4">
    <name type="scientific">Pycnococcus provasolii</name>
    <dbReference type="NCBI Taxonomy" id="41880"/>
    <lineage>
        <taxon>Eukaryota</taxon>
        <taxon>Viridiplantae</taxon>
        <taxon>Chlorophyta</taxon>
        <taxon>Pseudoscourfieldiophyceae</taxon>
        <taxon>Pseudoscourfieldiales</taxon>
        <taxon>Pycnococcaceae</taxon>
        <taxon>Pycnococcus</taxon>
    </lineage>
</organism>
<dbReference type="OrthoDB" id="10252486at2759"/>
<dbReference type="GO" id="GO:0005829">
    <property type="term" value="C:cytosol"/>
    <property type="evidence" value="ECO:0007669"/>
    <property type="project" value="TreeGrafter"/>
</dbReference>
<dbReference type="InterPro" id="IPR002836">
    <property type="entry name" value="PDCD5-like"/>
</dbReference>
<evidence type="ECO:0000256" key="1">
    <source>
        <dbReference type="ARBA" id="ARBA00010490"/>
    </source>
</evidence>
<evidence type="ECO:0000313" key="4">
    <source>
        <dbReference type="Proteomes" id="UP000660262"/>
    </source>
</evidence>
<dbReference type="Gene3D" id="1.10.8.140">
    <property type="entry name" value="PDCD5-like"/>
    <property type="match status" value="1"/>
</dbReference>
<comment type="caution">
    <text evidence="3">The sequence shown here is derived from an EMBL/GenBank/DDBJ whole genome shotgun (WGS) entry which is preliminary data.</text>
</comment>
<dbReference type="PANTHER" id="PTHR10840">
    <property type="entry name" value="PROGRAMMED CELL DEATH PROTEIN 5"/>
    <property type="match status" value="1"/>
</dbReference>
<gene>
    <name evidence="3" type="ORF">PPROV_000630700</name>
</gene>